<protein>
    <submittedName>
        <fullName evidence="1">Uncharacterized protein</fullName>
    </submittedName>
</protein>
<evidence type="ECO:0000313" key="2">
    <source>
        <dbReference type="Proteomes" id="UP000752696"/>
    </source>
</evidence>
<feature type="non-terminal residue" evidence="1">
    <location>
        <position position="74"/>
    </location>
</feature>
<dbReference type="EMBL" id="CAJDYZ010011793">
    <property type="protein sequence ID" value="CAD1480073.1"/>
    <property type="molecule type" value="Genomic_DNA"/>
</dbReference>
<organism evidence="1 2">
    <name type="scientific">Heterotrigona itama</name>
    <dbReference type="NCBI Taxonomy" id="395501"/>
    <lineage>
        <taxon>Eukaryota</taxon>
        <taxon>Metazoa</taxon>
        <taxon>Ecdysozoa</taxon>
        <taxon>Arthropoda</taxon>
        <taxon>Hexapoda</taxon>
        <taxon>Insecta</taxon>
        <taxon>Pterygota</taxon>
        <taxon>Neoptera</taxon>
        <taxon>Endopterygota</taxon>
        <taxon>Hymenoptera</taxon>
        <taxon>Apocrita</taxon>
        <taxon>Aculeata</taxon>
        <taxon>Apoidea</taxon>
        <taxon>Anthophila</taxon>
        <taxon>Apidae</taxon>
        <taxon>Heterotrigona</taxon>
    </lineage>
</organism>
<sequence>TNWERLMLPRCQISGCVRPIGDSAPSWSGISPWLLMHCTLREVPNYNLMLVDHGCNNYFCGWLTYVAEFCDYSM</sequence>
<comment type="caution">
    <text evidence="1">The sequence shown here is derived from an EMBL/GenBank/DDBJ whole genome shotgun (WGS) entry which is preliminary data.</text>
</comment>
<gene>
    <name evidence="1" type="ORF">MHI_LOCUS895751</name>
</gene>
<dbReference type="AlphaFoldDB" id="A0A6V7HJN0"/>
<feature type="non-terminal residue" evidence="1">
    <location>
        <position position="1"/>
    </location>
</feature>
<accession>A0A6V7HJN0</accession>
<evidence type="ECO:0000313" key="1">
    <source>
        <dbReference type="EMBL" id="CAD1480073.1"/>
    </source>
</evidence>
<dbReference type="OrthoDB" id="10330177at2759"/>
<proteinExistence type="predicted"/>
<reference evidence="1" key="1">
    <citation type="submission" date="2020-07" db="EMBL/GenBank/DDBJ databases">
        <authorList>
            <person name="Nazaruddin N."/>
        </authorList>
    </citation>
    <scope>NUCLEOTIDE SEQUENCE</scope>
</reference>
<name>A0A6V7HJN0_9HYME</name>
<keyword evidence="2" id="KW-1185">Reference proteome</keyword>
<dbReference type="Proteomes" id="UP000752696">
    <property type="component" value="Unassembled WGS sequence"/>
</dbReference>